<evidence type="ECO:0000313" key="2">
    <source>
        <dbReference type="Proteomes" id="UP001330827"/>
    </source>
</evidence>
<dbReference type="Proteomes" id="UP001330827">
    <property type="component" value="Chromosome"/>
</dbReference>
<keyword evidence="2" id="KW-1185">Reference proteome</keyword>
<dbReference type="EMBL" id="CP109114">
    <property type="protein sequence ID" value="WSC14767.1"/>
    <property type="molecule type" value="Genomic_DNA"/>
</dbReference>
<dbReference type="Gene3D" id="3.30.420.280">
    <property type="match status" value="1"/>
</dbReference>
<organism evidence="1 2">
    <name type="scientific">Streptomyces brevispora</name>
    <dbReference type="NCBI Taxonomy" id="887462"/>
    <lineage>
        <taxon>Bacteria</taxon>
        <taxon>Bacillati</taxon>
        <taxon>Actinomycetota</taxon>
        <taxon>Actinomycetes</taxon>
        <taxon>Kitasatosporales</taxon>
        <taxon>Streptomycetaceae</taxon>
        <taxon>Streptomyces</taxon>
    </lineage>
</organism>
<name>A0ABZ1G4D2_9ACTN</name>
<proteinExistence type="predicted"/>
<gene>
    <name evidence="1" type="ORF">OIE64_19290</name>
</gene>
<reference evidence="1 2" key="1">
    <citation type="submission" date="2022-10" db="EMBL/GenBank/DDBJ databases">
        <title>The complete genomes of actinobacterial strains from the NBC collection.</title>
        <authorList>
            <person name="Joergensen T.S."/>
            <person name="Alvarez Arevalo M."/>
            <person name="Sterndorff E.B."/>
            <person name="Faurdal D."/>
            <person name="Vuksanovic O."/>
            <person name="Mourched A.-S."/>
            <person name="Charusanti P."/>
            <person name="Shaw S."/>
            <person name="Blin K."/>
            <person name="Weber T."/>
        </authorList>
    </citation>
    <scope>NUCLEOTIDE SEQUENCE [LARGE SCALE GENOMIC DNA]</scope>
    <source>
        <strain evidence="1 2">NBC 01769</strain>
    </source>
</reference>
<dbReference type="RefSeq" id="WP_326593617.1">
    <property type="nucleotide sequence ID" value="NZ_CP109114.1"/>
</dbReference>
<accession>A0ABZ1G4D2</accession>
<evidence type="ECO:0000313" key="1">
    <source>
        <dbReference type="EMBL" id="WSC14767.1"/>
    </source>
</evidence>
<protein>
    <submittedName>
        <fullName evidence="1">Uncharacterized protein</fullName>
    </submittedName>
</protein>
<sequence>MTGTPARNDILDDIRSVSTALDSGLMRIHRSCTGLLDELPGYAWDPAASDRGGYQPIKRDDHGADALRYVVHSNVHE</sequence>